<feature type="transmembrane region" description="Helical" evidence="8">
    <location>
        <begin position="315"/>
        <end position="341"/>
    </location>
</feature>
<evidence type="ECO:0000256" key="4">
    <source>
        <dbReference type="ARBA" id="ARBA00022475"/>
    </source>
</evidence>
<dbReference type="OrthoDB" id="233542at2"/>
<dbReference type="GO" id="GO:0005886">
    <property type="term" value="C:plasma membrane"/>
    <property type="evidence" value="ECO:0007669"/>
    <property type="project" value="UniProtKB-SubCell"/>
</dbReference>
<keyword evidence="6 8" id="KW-1133">Transmembrane helix</keyword>
<evidence type="ECO:0000256" key="5">
    <source>
        <dbReference type="ARBA" id="ARBA00022692"/>
    </source>
</evidence>
<keyword evidence="5 8" id="KW-0812">Transmembrane</keyword>
<dbReference type="PANTHER" id="PTHR36838:SF3">
    <property type="entry name" value="TRANSPORTER AUXIN EFFLUX CARRIER EC FAMILY"/>
    <property type="match status" value="1"/>
</dbReference>
<evidence type="ECO:0000256" key="6">
    <source>
        <dbReference type="ARBA" id="ARBA00022989"/>
    </source>
</evidence>
<feature type="transmembrane region" description="Helical" evidence="8">
    <location>
        <begin position="73"/>
        <end position="92"/>
    </location>
</feature>
<dbReference type="InterPro" id="IPR038770">
    <property type="entry name" value="Na+/solute_symporter_sf"/>
</dbReference>
<comment type="similarity">
    <text evidence="2">Belongs to the auxin efflux carrier (TC 2.A.69) family.</text>
</comment>
<evidence type="ECO:0000256" key="1">
    <source>
        <dbReference type="ARBA" id="ARBA00004651"/>
    </source>
</evidence>
<keyword evidence="7 8" id="KW-0472">Membrane</keyword>
<evidence type="ECO:0000256" key="2">
    <source>
        <dbReference type="ARBA" id="ARBA00010145"/>
    </source>
</evidence>
<keyword evidence="10" id="KW-1185">Reference proteome</keyword>
<dbReference type="Gene3D" id="1.20.1530.20">
    <property type="match status" value="1"/>
</dbReference>
<feature type="transmembrane region" description="Helical" evidence="8">
    <location>
        <begin position="41"/>
        <end position="61"/>
    </location>
</feature>
<evidence type="ECO:0000256" key="7">
    <source>
        <dbReference type="ARBA" id="ARBA00023136"/>
    </source>
</evidence>
<comment type="subcellular location">
    <subcellularLocation>
        <location evidence="1">Cell membrane</location>
        <topology evidence="1">Multi-pass membrane protein</topology>
    </subcellularLocation>
</comment>
<organism evidence="9 10">
    <name type="scientific">Neorhodopirellula pilleata</name>
    <dbReference type="NCBI Taxonomy" id="2714738"/>
    <lineage>
        <taxon>Bacteria</taxon>
        <taxon>Pseudomonadati</taxon>
        <taxon>Planctomycetota</taxon>
        <taxon>Planctomycetia</taxon>
        <taxon>Pirellulales</taxon>
        <taxon>Pirellulaceae</taxon>
        <taxon>Neorhodopirellula</taxon>
    </lineage>
</organism>
<dbReference type="GO" id="GO:0055085">
    <property type="term" value="P:transmembrane transport"/>
    <property type="evidence" value="ECO:0007669"/>
    <property type="project" value="InterPro"/>
</dbReference>
<feature type="transmembrane region" description="Helical" evidence="8">
    <location>
        <begin position="112"/>
        <end position="133"/>
    </location>
</feature>
<evidence type="ECO:0000256" key="3">
    <source>
        <dbReference type="ARBA" id="ARBA00022448"/>
    </source>
</evidence>
<comment type="caution">
    <text evidence="9">The sequence shown here is derived from an EMBL/GenBank/DDBJ whole genome shotgun (WGS) entry which is preliminary data.</text>
</comment>
<proteinExistence type="inferred from homology"/>
<dbReference type="RefSeq" id="WP_146579469.1">
    <property type="nucleotide sequence ID" value="NZ_SJPM01000009.1"/>
</dbReference>
<sequence length="343" mass="36703">MNDAPLSNFGLIVSSVLGVFLIMGIGAFCRTRHWLTREADMSLAKITANVLLPALFLDRIITDETLGNLATAWTAPALGFAFTAGGFIAAWYTAKWIGPWMGLVNDAQHRAFAVCAGICNYGYIPLPLAQIFYKQAEVDLIFHNVGVDLALWSVGIAIVSGGSDRARQPSDPGRKPRSTIRKLVAQFLPALTSAPLIAVAVALTIRGLGWETAIPDSVSRSIEMLAYSSIPMGLLLSGAIIIDFIKSADWTGASRVIALSIGFRQGVMPLIMLGAAGSMLTQTDLKQVLLLQAAMPSAVFPIVLVRLYHGDTATALRVVLSTSIAGIVLIPLWMAVGAWWLQV</sequence>
<dbReference type="Proteomes" id="UP000316213">
    <property type="component" value="Unassembled WGS sequence"/>
</dbReference>
<dbReference type="PANTHER" id="PTHR36838">
    <property type="entry name" value="AUXIN EFFLUX CARRIER FAMILY PROTEIN"/>
    <property type="match status" value="1"/>
</dbReference>
<feature type="transmembrane region" description="Helical" evidence="8">
    <location>
        <begin position="6"/>
        <end position="29"/>
    </location>
</feature>
<reference evidence="9 10" key="1">
    <citation type="submission" date="2019-02" db="EMBL/GenBank/DDBJ databases">
        <title>Deep-cultivation of Planctomycetes and their phenomic and genomic characterization uncovers novel biology.</title>
        <authorList>
            <person name="Wiegand S."/>
            <person name="Jogler M."/>
            <person name="Boedeker C."/>
            <person name="Pinto D."/>
            <person name="Vollmers J."/>
            <person name="Rivas-Marin E."/>
            <person name="Kohn T."/>
            <person name="Peeters S.H."/>
            <person name="Heuer A."/>
            <person name="Rast P."/>
            <person name="Oberbeckmann S."/>
            <person name="Bunk B."/>
            <person name="Jeske O."/>
            <person name="Meyerdierks A."/>
            <person name="Storesund J.E."/>
            <person name="Kallscheuer N."/>
            <person name="Luecker S."/>
            <person name="Lage O.M."/>
            <person name="Pohl T."/>
            <person name="Merkel B.J."/>
            <person name="Hornburger P."/>
            <person name="Mueller R.-W."/>
            <person name="Bruemmer F."/>
            <person name="Labrenz M."/>
            <person name="Spormann A.M."/>
            <person name="Op Den Camp H."/>
            <person name="Overmann J."/>
            <person name="Amann R."/>
            <person name="Jetten M.S.M."/>
            <person name="Mascher T."/>
            <person name="Medema M.H."/>
            <person name="Devos D.P."/>
            <person name="Kaster A.-K."/>
            <person name="Ovreas L."/>
            <person name="Rohde M."/>
            <person name="Galperin M.Y."/>
            <person name="Jogler C."/>
        </authorList>
    </citation>
    <scope>NUCLEOTIDE SEQUENCE [LARGE SCALE GENOMIC DNA]</scope>
    <source>
        <strain evidence="9 10">Pla100</strain>
    </source>
</reference>
<dbReference type="EMBL" id="SJPM01000009">
    <property type="protein sequence ID" value="TWT93660.1"/>
    <property type="molecule type" value="Genomic_DNA"/>
</dbReference>
<dbReference type="Pfam" id="PF03547">
    <property type="entry name" value="Mem_trans"/>
    <property type="match status" value="1"/>
</dbReference>
<feature type="transmembrane region" description="Helical" evidence="8">
    <location>
        <begin position="225"/>
        <end position="245"/>
    </location>
</feature>
<evidence type="ECO:0000256" key="8">
    <source>
        <dbReference type="SAM" id="Phobius"/>
    </source>
</evidence>
<evidence type="ECO:0000313" key="10">
    <source>
        <dbReference type="Proteomes" id="UP000316213"/>
    </source>
</evidence>
<feature type="transmembrane region" description="Helical" evidence="8">
    <location>
        <begin position="145"/>
        <end position="162"/>
    </location>
</feature>
<feature type="transmembrane region" description="Helical" evidence="8">
    <location>
        <begin position="183"/>
        <end position="205"/>
    </location>
</feature>
<accession>A0A5C6A2S6</accession>
<evidence type="ECO:0000313" key="9">
    <source>
        <dbReference type="EMBL" id="TWT93660.1"/>
    </source>
</evidence>
<name>A0A5C6A2S6_9BACT</name>
<protein>
    <submittedName>
        <fullName evidence="9">Membrane transport protein</fullName>
    </submittedName>
</protein>
<dbReference type="AlphaFoldDB" id="A0A5C6A2S6"/>
<dbReference type="InterPro" id="IPR004776">
    <property type="entry name" value="Mem_transp_PIN-like"/>
</dbReference>
<keyword evidence="4" id="KW-1003">Cell membrane</keyword>
<gene>
    <name evidence="9" type="ORF">Pla100_41780</name>
</gene>
<feature type="transmembrane region" description="Helical" evidence="8">
    <location>
        <begin position="289"/>
        <end position="308"/>
    </location>
</feature>
<feature type="transmembrane region" description="Helical" evidence="8">
    <location>
        <begin position="257"/>
        <end position="277"/>
    </location>
</feature>
<keyword evidence="3" id="KW-0813">Transport</keyword>